<evidence type="ECO:0000313" key="14">
    <source>
        <dbReference type="EMBL" id="EOD00071.1"/>
    </source>
</evidence>
<accession>R1CMZ8</accession>
<dbReference type="GO" id="GO:0004827">
    <property type="term" value="F:proline-tRNA ligase activity"/>
    <property type="evidence" value="ECO:0007669"/>
    <property type="project" value="UniProtKB-UniRule"/>
</dbReference>
<dbReference type="eggNOG" id="COG0442">
    <property type="taxonomic scope" value="Bacteria"/>
</dbReference>
<dbReference type="Pfam" id="PF00587">
    <property type="entry name" value="tRNA-synt_2b"/>
    <property type="match status" value="1"/>
</dbReference>
<evidence type="ECO:0000256" key="1">
    <source>
        <dbReference type="ARBA" id="ARBA00004496"/>
    </source>
</evidence>
<evidence type="ECO:0000256" key="8">
    <source>
        <dbReference type="ARBA" id="ARBA00022840"/>
    </source>
</evidence>
<keyword evidence="7" id="KW-0547">Nucleotide-binding</keyword>
<evidence type="ECO:0000256" key="10">
    <source>
        <dbReference type="ARBA" id="ARBA00023146"/>
    </source>
</evidence>
<dbReference type="Proteomes" id="UP000013378">
    <property type="component" value="Unassembled WGS sequence"/>
</dbReference>
<keyword evidence="10 14" id="KW-0030">Aminoacyl-tRNA synthetase</keyword>
<dbReference type="PRINTS" id="PR01046">
    <property type="entry name" value="TRNASYNTHPRO"/>
</dbReference>
<evidence type="ECO:0000256" key="3">
    <source>
        <dbReference type="ARBA" id="ARBA00012831"/>
    </source>
</evidence>
<dbReference type="InterPro" id="IPR033730">
    <property type="entry name" value="ProRS_core_prok"/>
</dbReference>
<keyword evidence="9" id="KW-0648">Protein biosynthesis</keyword>
<dbReference type="CDD" id="cd00779">
    <property type="entry name" value="ProRS_core_prok"/>
    <property type="match status" value="1"/>
</dbReference>
<evidence type="ECO:0000256" key="2">
    <source>
        <dbReference type="ARBA" id="ARBA00011738"/>
    </source>
</evidence>
<evidence type="ECO:0000256" key="6">
    <source>
        <dbReference type="ARBA" id="ARBA00022598"/>
    </source>
</evidence>
<name>R1CMZ8_9FIRM</name>
<dbReference type="PANTHER" id="PTHR42753:SF2">
    <property type="entry name" value="PROLINE--TRNA LIGASE"/>
    <property type="match status" value="1"/>
</dbReference>
<dbReference type="Pfam" id="PF04073">
    <property type="entry name" value="tRNA_edit"/>
    <property type="match status" value="1"/>
</dbReference>
<dbReference type="AlphaFoldDB" id="R1CMZ8"/>
<dbReference type="GO" id="GO:0140096">
    <property type="term" value="F:catalytic activity, acting on a protein"/>
    <property type="evidence" value="ECO:0007669"/>
    <property type="project" value="UniProtKB-ARBA"/>
</dbReference>
<gene>
    <name evidence="14" type="ORF">L21TH_1881</name>
</gene>
<dbReference type="InterPro" id="IPR050062">
    <property type="entry name" value="Pro-tRNA_synthetase"/>
</dbReference>
<evidence type="ECO:0000259" key="13">
    <source>
        <dbReference type="PROSITE" id="PS50862"/>
    </source>
</evidence>
<dbReference type="GO" id="GO:0016740">
    <property type="term" value="F:transferase activity"/>
    <property type="evidence" value="ECO:0007669"/>
    <property type="project" value="UniProtKB-ARBA"/>
</dbReference>
<dbReference type="InterPro" id="IPR045864">
    <property type="entry name" value="aa-tRNA-synth_II/BPL/LPL"/>
</dbReference>
<organism evidence="14 15">
    <name type="scientific">Caldisalinibacter kiritimatiensis</name>
    <dbReference type="NCBI Taxonomy" id="1304284"/>
    <lineage>
        <taxon>Bacteria</taxon>
        <taxon>Bacillati</taxon>
        <taxon>Bacillota</taxon>
        <taxon>Tissierellia</taxon>
        <taxon>Tissierellales</taxon>
        <taxon>Thermohalobacteraceae</taxon>
        <taxon>Caldisalinibacter</taxon>
    </lineage>
</organism>
<comment type="subunit">
    <text evidence="2">Homodimer.</text>
</comment>
<dbReference type="STRING" id="1304284.L21TH_1881"/>
<dbReference type="SUPFAM" id="SSF55681">
    <property type="entry name" value="Class II aaRS and biotin synthetases"/>
    <property type="match status" value="1"/>
</dbReference>
<comment type="subcellular location">
    <subcellularLocation>
        <location evidence="1">Cytoplasm</location>
    </subcellularLocation>
</comment>
<dbReference type="InterPro" id="IPR006195">
    <property type="entry name" value="aa-tRNA-synth_II"/>
</dbReference>
<sequence length="314" mass="36436">MKMSKLYMPTLRQVPSEAEIPSHKLLLRAGMIRKLVSGVYSYLPLGYRVIKKIEDIVREEMDAAGSQEVLMSAIQPAELWQESGRWYDFGPEMFRLEDRHERQFCLGPTHEEIFTDLIRNELKSYKQLPMNIYQIQTKYRDEKRPRFGLMRCREFIMKDAYSFDKDEEGMKESYKQMWEAYEKVFTRCGLDFRVVEGDSGAMGGSDSHEFMAMSEVGESQIAYCDDCDYAATDEKAKCVYDIDVEDVEELEMEKVHTPSVGTIEELVEFFNLPAEKFVKTLIYKVKDEVVGVLIPGSRELNEIKVTKSITSTRA</sequence>
<dbReference type="GO" id="GO:0005829">
    <property type="term" value="C:cytosol"/>
    <property type="evidence" value="ECO:0007669"/>
    <property type="project" value="TreeGrafter"/>
</dbReference>
<reference evidence="14 15" key="1">
    <citation type="journal article" date="2015" name="Geomicrobiol. J.">
        <title>Caldisalinibacter kiritimatiensis gen. nov., sp. nov., a moderately thermohalophilic thiosulfate-reducing bacterium from a hypersaline microbial mat.</title>
        <authorList>
            <person name="Ben Hania W."/>
            <person name="Joseph M."/>
            <person name="Fiebig A."/>
            <person name="Bunk B."/>
            <person name="Klenk H.-P."/>
            <person name="Fardeau M.-L."/>
            <person name="Spring S."/>
        </authorList>
    </citation>
    <scope>NUCLEOTIDE SEQUENCE [LARGE SCALE GENOMIC DNA]</scope>
    <source>
        <strain evidence="14 15">L21-TH-D2</strain>
    </source>
</reference>
<dbReference type="EC" id="6.1.1.15" evidence="3 12"/>
<dbReference type="InterPro" id="IPR007214">
    <property type="entry name" value="YbaK/aa-tRNA-synth-assoc-dom"/>
</dbReference>
<dbReference type="GO" id="GO:0005524">
    <property type="term" value="F:ATP binding"/>
    <property type="evidence" value="ECO:0007669"/>
    <property type="project" value="UniProtKB-KW"/>
</dbReference>
<dbReference type="InterPro" id="IPR036754">
    <property type="entry name" value="YbaK/aa-tRNA-synt-asso_dom_sf"/>
</dbReference>
<dbReference type="EMBL" id="ARZA01000207">
    <property type="protein sequence ID" value="EOD00071.1"/>
    <property type="molecule type" value="Genomic_DNA"/>
</dbReference>
<dbReference type="GO" id="GO:0006433">
    <property type="term" value="P:prolyl-tRNA aminoacylation"/>
    <property type="evidence" value="ECO:0007669"/>
    <property type="project" value="UniProtKB-UniRule"/>
</dbReference>
<comment type="catalytic activity">
    <reaction evidence="11">
        <text>tRNA(Pro) + L-proline + ATP = L-prolyl-tRNA(Pro) + AMP + diphosphate</text>
        <dbReference type="Rhea" id="RHEA:14305"/>
        <dbReference type="Rhea" id="RHEA-COMP:9700"/>
        <dbReference type="Rhea" id="RHEA-COMP:9702"/>
        <dbReference type="ChEBI" id="CHEBI:30616"/>
        <dbReference type="ChEBI" id="CHEBI:33019"/>
        <dbReference type="ChEBI" id="CHEBI:60039"/>
        <dbReference type="ChEBI" id="CHEBI:78442"/>
        <dbReference type="ChEBI" id="CHEBI:78532"/>
        <dbReference type="ChEBI" id="CHEBI:456215"/>
        <dbReference type="EC" id="6.1.1.15"/>
    </reaction>
</comment>
<comment type="caution">
    <text evidence="14">The sequence shown here is derived from an EMBL/GenBank/DDBJ whole genome shotgun (WGS) entry which is preliminary data.</text>
</comment>
<dbReference type="PATRIC" id="fig|1304284.3.peg.1849"/>
<dbReference type="PROSITE" id="PS50862">
    <property type="entry name" value="AA_TRNA_LIGASE_II"/>
    <property type="match status" value="1"/>
</dbReference>
<evidence type="ECO:0000256" key="9">
    <source>
        <dbReference type="ARBA" id="ARBA00022917"/>
    </source>
</evidence>
<keyword evidence="15" id="KW-1185">Reference proteome</keyword>
<dbReference type="PANTHER" id="PTHR42753">
    <property type="entry name" value="MITOCHONDRIAL RIBOSOME PROTEIN L39/PROLYL-TRNA LIGASE FAMILY MEMBER"/>
    <property type="match status" value="1"/>
</dbReference>
<keyword evidence="5" id="KW-0963">Cytoplasm</keyword>
<evidence type="ECO:0000313" key="15">
    <source>
        <dbReference type="Proteomes" id="UP000013378"/>
    </source>
</evidence>
<dbReference type="InterPro" id="IPR004500">
    <property type="entry name" value="Pro-tRNA-synth_IIa_bac-type"/>
</dbReference>
<dbReference type="InterPro" id="IPR002316">
    <property type="entry name" value="Pro-tRNA-ligase_IIa"/>
</dbReference>
<feature type="domain" description="Aminoacyl-transfer RNA synthetases class-II family profile" evidence="13">
    <location>
        <begin position="33"/>
        <end position="314"/>
    </location>
</feature>
<evidence type="ECO:0000256" key="7">
    <source>
        <dbReference type="ARBA" id="ARBA00022741"/>
    </source>
</evidence>
<protein>
    <recommendedName>
        <fullName evidence="4 12">Proline--tRNA ligase</fullName>
        <ecNumber evidence="3 12">6.1.1.15</ecNumber>
    </recommendedName>
</protein>
<evidence type="ECO:0000256" key="12">
    <source>
        <dbReference type="NCBIfam" id="TIGR00409"/>
    </source>
</evidence>
<evidence type="ECO:0000256" key="5">
    <source>
        <dbReference type="ARBA" id="ARBA00022490"/>
    </source>
</evidence>
<dbReference type="SUPFAM" id="SSF55826">
    <property type="entry name" value="YbaK/ProRS associated domain"/>
    <property type="match status" value="1"/>
</dbReference>
<dbReference type="NCBIfam" id="TIGR00409">
    <property type="entry name" value="proS_fam_II"/>
    <property type="match status" value="1"/>
</dbReference>
<evidence type="ECO:0000256" key="11">
    <source>
        <dbReference type="ARBA" id="ARBA00047671"/>
    </source>
</evidence>
<dbReference type="InterPro" id="IPR002314">
    <property type="entry name" value="aa-tRNA-synt_IIb"/>
</dbReference>
<dbReference type="Gene3D" id="3.30.930.10">
    <property type="entry name" value="Bira Bifunctional Protein, Domain 2"/>
    <property type="match status" value="1"/>
</dbReference>
<keyword evidence="8" id="KW-0067">ATP-binding</keyword>
<keyword evidence="6 14" id="KW-0436">Ligase</keyword>
<dbReference type="GO" id="GO:0002161">
    <property type="term" value="F:aminoacyl-tRNA deacylase activity"/>
    <property type="evidence" value="ECO:0007669"/>
    <property type="project" value="InterPro"/>
</dbReference>
<proteinExistence type="predicted"/>
<evidence type="ECO:0000256" key="4">
    <source>
        <dbReference type="ARBA" id="ARBA00019110"/>
    </source>
</evidence>
<dbReference type="FunFam" id="3.30.930.10:FF:000066">
    <property type="entry name" value="Proline--tRNA ligase"/>
    <property type="match status" value="1"/>
</dbReference>